<feature type="domain" description="N-acetyltransferase" evidence="2">
    <location>
        <begin position="64"/>
        <end position="209"/>
    </location>
</feature>
<evidence type="ECO:0000256" key="1">
    <source>
        <dbReference type="SAM" id="MobiDB-lite"/>
    </source>
</evidence>
<evidence type="ECO:0000313" key="4">
    <source>
        <dbReference type="Proteomes" id="UP000609879"/>
    </source>
</evidence>
<gene>
    <name evidence="3" type="ORF">Ade02nite_54380</name>
</gene>
<organism evidence="3 4">
    <name type="scientific">Paractinoplanes deccanensis</name>
    <dbReference type="NCBI Taxonomy" id="113561"/>
    <lineage>
        <taxon>Bacteria</taxon>
        <taxon>Bacillati</taxon>
        <taxon>Actinomycetota</taxon>
        <taxon>Actinomycetes</taxon>
        <taxon>Micromonosporales</taxon>
        <taxon>Micromonosporaceae</taxon>
        <taxon>Paractinoplanes</taxon>
    </lineage>
</organism>
<dbReference type="EMBL" id="BOMI01000108">
    <property type="protein sequence ID" value="GID76797.1"/>
    <property type="molecule type" value="Genomic_DNA"/>
</dbReference>
<evidence type="ECO:0000313" key="3">
    <source>
        <dbReference type="EMBL" id="GID76797.1"/>
    </source>
</evidence>
<comment type="caution">
    <text evidence="3">The sequence shown here is derived from an EMBL/GenBank/DDBJ whole genome shotgun (WGS) entry which is preliminary data.</text>
</comment>
<dbReference type="InterPro" id="IPR016181">
    <property type="entry name" value="Acyl_CoA_acyltransferase"/>
</dbReference>
<dbReference type="Gene3D" id="3.40.630.30">
    <property type="match status" value="1"/>
</dbReference>
<sequence length="247" mass="26841">MHDRTAPRTQHPGERGRERRLADPVHTVDTDPHGIQADRHKIGHLLEQPRGQAGDTGAVEITDWALRPAGPADVEAVAELRAVVLRPDLQRLGRYDEHRVRRRLRDSFSPRHTSIIVHAGELAGSITVRPSASGRWLEHFYIAPGLQGRGLGSTVLGTVLAGADADRAVVRLNVLHGSAAVRLYERHGFTVESQDPVDVFMVRHPVRARARRLSDPGIPGAGIPDADDVQTGHDHLGCPALGCQTSG</sequence>
<protein>
    <recommendedName>
        <fullName evidence="2">N-acetyltransferase domain-containing protein</fullName>
    </recommendedName>
</protein>
<reference evidence="3 4" key="1">
    <citation type="submission" date="2021-01" db="EMBL/GenBank/DDBJ databases">
        <title>Whole genome shotgun sequence of Actinoplanes deccanensis NBRC 13994.</title>
        <authorList>
            <person name="Komaki H."/>
            <person name="Tamura T."/>
        </authorList>
    </citation>
    <scope>NUCLEOTIDE SEQUENCE [LARGE SCALE GENOMIC DNA]</scope>
    <source>
        <strain evidence="3 4">NBRC 13994</strain>
    </source>
</reference>
<dbReference type="PROSITE" id="PS51186">
    <property type="entry name" value="GNAT"/>
    <property type="match status" value="1"/>
</dbReference>
<accession>A0ABQ3YA02</accession>
<dbReference type="InterPro" id="IPR000182">
    <property type="entry name" value="GNAT_dom"/>
</dbReference>
<dbReference type="CDD" id="cd04301">
    <property type="entry name" value="NAT_SF"/>
    <property type="match status" value="1"/>
</dbReference>
<dbReference type="Pfam" id="PF13673">
    <property type="entry name" value="Acetyltransf_10"/>
    <property type="match status" value="1"/>
</dbReference>
<dbReference type="SUPFAM" id="SSF55729">
    <property type="entry name" value="Acyl-CoA N-acyltransferases (Nat)"/>
    <property type="match status" value="1"/>
</dbReference>
<evidence type="ECO:0000259" key="2">
    <source>
        <dbReference type="PROSITE" id="PS51186"/>
    </source>
</evidence>
<proteinExistence type="predicted"/>
<feature type="region of interest" description="Disordered" evidence="1">
    <location>
        <begin position="1"/>
        <end position="35"/>
    </location>
</feature>
<keyword evidence="4" id="KW-1185">Reference proteome</keyword>
<dbReference type="Proteomes" id="UP000609879">
    <property type="component" value="Unassembled WGS sequence"/>
</dbReference>
<name>A0ABQ3YA02_9ACTN</name>